<dbReference type="KEGG" id="dae:Dtox_0692"/>
<evidence type="ECO:0000256" key="10">
    <source>
        <dbReference type="ARBA" id="ARBA00023225"/>
    </source>
</evidence>
<keyword evidence="8" id="KW-0653">Protein transport</keyword>
<evidence type="ECO:0000256" key="9">
    <source>
        <dbReference type="ARBA" id="ARBA00023136"/>
    </source>
</evidence>
<evidence type="ECO:0000256" key="8">
    <source>
        <dbReference type="ARBA" id="ARBA00022927"/>
    </source>
</evidence>
<dbReference type="EMBL" id="CP001720">
    <property type="protein sequence ID" value="ACV61606.1"/>
    <property type="molecule type" value="Genomic_DNA"/>
</dbReference>
<dbReference type="AlphaFoldDB" id="C8W1G1"/>
<proteinExistence type="inferred from homology"/>
<dbReference type="STRING" id="485916.Dtox_0692"/>
<dbReference type="RefSeq" id="WP_015756324.1">
    <property type="nucleotide sequence ID" value="NC_013216.1"/>
</dbReference>
<dbReference type="Pfam" id="PF02050">
    <property type="entry name" value="FliJ"/>
    <property type="match status" value="1"/>
</dbReference>
<evidence type="ECO:0000313" key="13">
    <source>
        <dbReference type="Proteomes" id="UP000002217"/>
    </source>
</evidence>
<keyword evidence="10" id="KW-1006">Bacterial flagellum protein export</keyword>
<evidence type="ECO:0000256" key="1">
    <source>
        <dbReference type="ARBA" id="ARBA00004413"/>
    </source>
</evidence>
<keyword evidence="6" id="KW-0145">Chemotaxis</keyword>
<keyword evidence="12" id="KW-0282">Flagellum</keyword>
<keyword evidence="11" id="KW-0175">Coiled coil</keyword>
<comment type="subcellular location">
    <subcellularLocation>
        <location evidence="1">Cell membrane</location>
        <topology evidence="1">Peripheral membrane protein</topology>
        <orientation evidence="1">Cytoplasmic side</orientation>
    </subcellularLocation>
</comment>
<evidence type="ECO:0000256" key="3">
    <source>
        <dbReference type="ARBA" id="ARBA00020392"/>
    </source>
</evidence>
<keyword evidence="4" id="KW-0813">Transport</keyword>
<keyword evidence="12" id="KW-0966">Cell projection</keyword>
<sequence>MAGFRFRLEQVLNHRRMEEKKAKDELTLARAEQQKAVNALEAARQMLQQSLNAADETGRLDLQQALNGFFFREQLSAKVLKLQENLKKAARAVEEKKNRLILARQKTMVLEKLKEKQKEEFVYLENLEEQKQIDELALAMFIRNKDETM</sequence>
<dbReference type="GO" id="GO:0044781">
    <property type="term" value="P:bacterial-type flagellum organization"/>
    <property type="evidence" value="ECO:0007669"/>
    <property type="project" value="UniProtKB-KW"/>
</dbReference>
<dbReference type="Gene3D" id="1.10.287.1700">
    <property type="match status" value="1"/>
</dbReference>
<keyword evidence="5" id="KW-1003">Cell membrane</keyword>
<accession>C8W1G1</accession>
<comment type="similarity">
    <text evidence="2">Belongs to the FliJ family.</text>
</comment>
<name>C8W1G1_DESAS</name>
<evidence type="ECO:0000256" key="5">
    <source>
        <dbReference type="ARBA" id="ARBA00022475"/>
    </source>
</evidence>
<keyword evidence="12" id="KW-0969">Cilium</keyword>
<evidence type="ECO:0000256" key="7">
    <source>
        <dbReference type="ARBA" id="ARBA00022795"/>
    </source>
</evidence>
<gene>
    <name evidence="12" type="ordered locus">Dtox_0692</name>
</gene>
<dbReference type="GO" id="GO:0015031">
    <property type="term" value="P:protein transport"/>
    <property type="evidence" value="ECO:0007669"/>
    <property type="project" value="UniProtKB-KW"/>
</dbReference>
<evidence type="ECO:0000256" key="2">
    <source>
        <dbReference type="ARBA" id="ARBA00010004"/>
    </source>
</evidence>
<dbReference type="HOGENOM" id="CLU_139638_5_0_9"/>
<dbReference type="Proteomes" id="UP000002217">
    <property type="component" value="Chromosome"/>
</dbReference>
<dbReference type="InterPro" id="IPR012823">
    <property type="entry name" value="Flagell_FliJ"/>
</dbReference>
<feature type="coiled-coil region" evidence="11">
    <location>
        <begin position="14"/>
        <end position="130"/>
    </location>
</feature>
<keyword evidence="13" id="KW-1185">Reference proteome</keyword>
<evidence type="ECO:0000256" key="6">
    <source>
        <dbReference type="ARBA" id="ARBA00022500"/>
    </source>
</evidence>
<dbReference type="GO" id="GO:0005886">
    <property type="term" value="C:plasma membrane"/>
    <property type="evidence" value="ECO:0007669"/>
    <property type="project" value="UniProtKB-SubCell"/>
</dbReference>
<dbReference type="GO" id="GO:0006935">
    <property type="term" value="P:chemotaxis"/>
    <property type="evidence" value="ECO:0007669"/>
    <property type="project" value="UniProtKB-KW"/>
</dbReference>
<dbReference type="GO" id="GO:0071973">
    <property type="term" value="P:bacterial-type flagellum-dependent cell motility"/>
    <property type="evidence" value="ECO:0007669"/>
    <property type="project" value="InterPro"/>
</dbReference>
<dbReference type="GO" id="GO:0009288">
    <property type="term" value="C:bacterial-type flagellum"/>
    <property type="evidence" value="ECO:0007669"/>
    <property type="project" value="InterPro"/>
</dbReference>
<reference evidence="12 13" key="1">
    <citation type="journal article" date="2009" name="Stand. Genomic Sci.">
        <title>Complete genome sequence of Desulfotomaculum acetoxidans type strain (5575).</title>
        <authorList>
            <person name="Spring S."/>
            <person name="Lapidus A."/>
            <person name="Schroder M."/>
            <person name="Gleim D."/>
            <person name="Sims D."/>
            <person name="Meincke L."/>
            <person name="Glavina Del Rio T."/>
            <person name="Tice H."/>
            <person name="Copeland A."/>
            <person name="Cheng J.F."/>
            <person name="Lucas S."/>
            <person name="Chen F."/>
            <person name="Nolan M."/>
            <person name="Bruce D."/>
            <person name="Goodwin L."/>
            <person name="Pitluck S."/>
            <person name="Ivanova N."/>
            <person name="Mavromatis K."/>
            <person name="Mikhailova N."/>
            <person name="Pati A."/>
            <person name="Chen A."/>
            <person name="Palaniappan K."/>
            <person name="Land M."/>
            <person name="Hauser L."/>
            <person name="Chang Y.J."/>
            <person name="Jeffries C.D."/>
            <person name="Chain P."/>
            <person name="Saunders E."/>
            <person name="Brettin T."/>
            <person name="Detter J.C."/>
            <person name="Goker M."/>
            <person name="Bristow J."/>
            <person name="Eisen J.A."/>
            <person name="Markowitz V."/>
            <person name="Hugenholtz P."/>
            <person name="Kyrpides N.C."/>
            <person name="Klenk H.P."/>
            <person name="Han C."/>
        </authorList>
    </citation>
    <scope>NUCLEOTIDE SEQUENCE [LARGE SCALE GENOMIC DNA]</scope>
    <source>
        <strain evidence="13">ATCC 49208 / DSM 771 / VKM B-1644</strain>
    </source>
</reference>
<organism evidence="12 13">
    <name type="scientific">Desulfofarcimen acetoxidans (strain ATCC 49208 / DSM 771 / KCTC 5769 / VKM B-1644 / 5575)</name>
    <name type="common">Desulfotomaculum acetoxidans</name>
    <dbReference type="NCBI Taxonomy" id="485916"/>
    <lineage>
        <taxon>Bacteria</taxon>
        <taxon>Bacillati</taxon>
        <taxon>Bacillota</taxon>
        <taxon>Clostridia</taxon>
        <taxon>Eubacteriales</taxon>
        <taxon>Peptococcaceae</taxon>
        <taxon>Desulfofarcimen</taxon>
    </lineage>
</organism>
<dbReference type="InterPro" id="IPR053716">
    <property type="entry name" value="Flag_assembly_chemotaxis_eff"/>
</dbReference>
<dbReference type="eggNOG" id="COG2882">
    <property type="taxonomic scope" value="Bacteria"/>
</dbReference>
<dbReference type="OrthoDB" id="1727315at2"/>
<protein>
    <recommendedName>
        <fullName evidence="3">Flagellar FliJ protein</fullName>
    </recommendedName>
</protein>
<keyword evidence="7" id="KW-1005">Bacterial flagellum biogenesis</keyword>
<dbReference type="NCBIfam" id="TIGR02473">
    <property type="entry name" value="flagell_FliJ"/>
    <property type="match status" value="1"/>
</dbReference>
<evidence type="ECO:0000256" key="11">
    <source>
        <dbReference type="SAM" id="Coils"/>
    </source>
</evidence>
<evidence type="ECO:0000256" key="4">
    <source>
        <dbReference type="ARBA" id="ARBA00022448"/>
    </source>
</evidence>
<evidence type="ECO:0000313" key="12">
    <source>
        <dbReference type="EMBL" id="ACV61606.1"/>
    </source>
</evidence>
<keyword evidence="9" id="KW-0472">Membrane</keyword>